<gene>
    <name evidence="1" type="ORF">EMPG_15710</name>
</gene>
<reference evidence="2" key="1">
    <citation type="journal article" date="2015" name="PLoS Genet.">
        <title>The dynamic genome and transcriptome of the human fungal pathogen Blastomyces and close relative Emmonsia.</title>
        <authorList>
            <person name="Munoz J.F."/>
            <person name="Gauthier G.M."/>
            <person name="Desjardins C.A."/>
            <person name="Gallo J.E."/>
            <person name="Holder J."/>
            <person name="Sullivan T.D."/>
            <person name="Marty A.J."/>
            <person name="Carmen J.C."/>
            <person name="Chen Z."/>
            <person name="Ding L."/>
            <person name="Gujja S."/>
            <person name="Magrini V."/>
            <person name="Misas E."/>
            <person name="Mitreva M."/>
            <person name="Priest M."/>
            <person name="Saif S."/>
            <person name="Whiston E.A."/>
            <person name="Young S."/>
            <person name="Zeng Q."/>
            <person name="Goldman W.E."/>
            <person name="Mardis E.R."/>
            <person name="Taylor J.W."/>
            <person name="McEwen J.G."/>
            <person name="Clay O.K."/>
            <person name="Klein B.S."/>
            <person name="Cuomo C.A."/>
        </authorList>
    </citation>
    <scope>NUCLEOTIDE SEQUENCE [LARGE SCALE GENOMIC DNA]</scope>
    <source>
        <strain evidence="2">UAMH 139</strain>
    </source>
</reference>
<comment type="caution">
    <text evidence="1">The sequence shown here is derived from an EMBL/GenBank/DDBJ whole genome shotgun (WGS) entry which is preliminary data.</text>
</comment>
<dbReference type="EMBL" id="LDEV01002503">
    <property type="protein sequence ID" value="KLJ08843.1"/>
    <property type="molecule type" value="Genomic_DNA"/>
</dbReference>
<dbReference type="Proteomes" id="UP000053573">
    <property type="component" value="Unassembled WGS sequence"/>
</dbReference>
<name>A0A0H1BCM7_9EURO</name>
<protein>
    <submittedName>
        <fullName evidence="1">Uncharacterized protein</fullName>
    </submittedName>
</protein>
<accession>A0A0H1BCM7</accession>
<evidence type="ECO:0000313" key="2">
    <source>
        <dbReference type="Proteomes" id="UP000053573"/>
    </source>
</evidence>
<sequence length="82" mass="9383">MQCGRGPNALFHQRLWTVECPPCSDSVYASETIWHNCQSGLDWGLGWNPLCGTVLRDQSSRRNVHRVTPGRACTVQHRRDLY</sequence>
<organism evidence="1 2">
    <name type="scientific">Blastomyces silverae</name>
    <dbReference type="NCBI Taxonomy" id="2060906"/>
    <lineage>
        <taxon>Eukaryota</taxon>
        <taxon>Fungi</taxon>
        <taxon>Dikarya</taxon>
        <taxon>Ascomycota</taxon>
        <taxon>Pezizomycotina</taxon>
        <taxon>Eurotiomycetes</taxon>
        <taxon>Eurotiomycetidae</taxon>
        <taxon>Onygenales</taxon>
        <taxon>Ajellomycetaceae</taxon>
        <taxon>Blastomyces</taxon>
    </lineage>
</organism>
<proteinExistence type="predicted"/>
<dbReference type="AlphaFoldDB" id="A0A0H1BCM7"/>
<evidence type="ECO:0000313" key="1">
    <source>
        <dbReference type="EMBL" id="KLJ08843.1"/>
    </source>
</evidence>
<keyword evidence="2" id="KW-1185">Reference proteome</keyword>